<organism evidence="1 2">
    <name type="scientific">Butyricicoccus intestinisimiae</name>
    <dbReference type="NCBI Taxonomy" id="2841509"/>
    <lineage>
        <taxon>Bacteria</taxon>
        <taxon>Bacillati</taxon>
        <taxon>Bacillota</taxon>
        <taxon>Clostridia</taxon>
        <taxon>Eubacteriales</taxon>
        <taxon>Butyricicoccaceae</taxon>
        <taxon>Butyricicoccus</taxon>
    </lineage>
</organism>
<proteinExistence type="predicted"/>
<dbReference type="RefSeq" id="WP_216469783.1">
    <property type="nucleotide sequence ID" value="NZ_JAHLQI010000002.1"/>
</dbReference>
<dbReference type="Proteomes" id="UP000783588">
    <property type="component" value="Unassembled WGS sequence"/>
</dbReference>
<evidence type="ECO:0000313" key="1">
    <source>
        <dbReference type="EMBL" id="MBU5490141.1"/>
    </source>
</evidence>
<accession>A0ABS6ER34</accession>
<evidence type="ECO:0000313" key="2">
    <source>
        <dbReference type="Proteomes" id="UP000783588"/>
    </source>
</evidence>
<gene>
    <name evidence="1" type="ORF">KQI75_05825</name>
</gene>
<name>A0ABS6ER34_9FIRM</name>
<comment type="caution">
    <text evidence="1">The sequence shown here is derived from an EMBL/GenBank/DDBJ whole genome shotgun (WGS) entry which is preliminary data.</text>
</comment>
<dbReference type="EMBL" id="JAHLQI010000002">
    <property type="protein sequence ID" value="MBU5490141.1"/>
    <property type="molecule type" value="Genomic_DNA"/>
</dbReference>
<protein>
    <recommendedName>
        <fullName evidence="3">DUF4367 domain-containing protein</fullName>
    </recommendedName>
</protein>
<evidence type="ECO:0008006" key="3">
    <source>
        <dbReference type="Google" id="ProtNLM"/>
    </source>
</evidence>
<reference evidence="1 2" key="1">
    <citation type="submission" date="2021-06" db="EMBL/GenBank/DDBJ databases">
        <authorList>
            <person name="Sun Q."/>
            <person name="Li D."/>
        </authorList>
    </citation>
    <scope>NUCLEOTIDE SEQUENCE [LARGE SCALE GENOMIC DNA]</scope>
    <source>
        <strain evidence="1 2">MSJd-7</strain>
    </source>
</reference>
<keyword evidence="2" id="KW-1185">Reference proteome</keyword>
<sequence>MRKNDYIKTMRAMHMPDDMRARIAQRMAQENEHKEVSISMFKHKKKRMAATVIAATVVVGGSAFAFGGTAISQIIATCSASADYTSLPSAQQCQRDAGFTPALLQSFDNGFAFKDGVIVHNQEQNEDGQTVNKYASLEFDYQKGDETVSLMQDSGAAQEKETGRCAAQKDGVSYYETTKTEKYVSDSYQMTEQDRKEEASGQVEFNVGPSDNGVETVQYHGINWTAGDVHYSLYQMNGSLTTAQMLEMAQQITAAAD</sequence>